<dbReference type="AlphaFoldDB" id="A0A2U2HMN4"/>
<evidence type="ECO:0000313" key="2">
    <source>
        <dbReference type="Proteomes" id="UP000241421"/>
    </source>
</evidence>
<dbReference type="Proteomes" id="UP000241421">
    <property type="component" value="Unassembled WGS sequence"/>
</dbReference>
<reference evidence="1 2" key="1">
    <citation type="submission" date="2018-04" db="EMBL/GenBank/DDBJ databases">
        <title>Massilia violaceinigra sp. nov., a novel purple-pigmented bacterium isolated from Tianshan glacier, Xinjiang, China.</title>
        <authorList>
            <person name="Wang H."/>
        </authorList>
    </citation>
    <scope>NUCLEOTIDE SEQUENCE [LARGE SCALE GENOMIC DNA]</scope>
    <source>
        <strain evidence="1 2">B448-2</strain>
    </source>
</reference>
<sequence length="224" mass="22832">MAAKPSNPGAGASPAHLPEFGEIMKKLYLRSCVALACALSLGACGGGDGNLSISGSVSGLTKTGLVLQNNGGQDFVVLVGATSFIFPERVAGDTGYNVTVKTQPTGAFCTPINNTGTTGSYSITNILISCVTEKRVLGGQIRGLKVNSQMVIVNGADKLNIAGTEGATAPAIVPTFVMPMLVPDGEPYGVTILTQPANQTCTISENIGTMGAVDLPTVVRINCI</sequence>
<protein>
    <submittedName>
        <fullName evidence="1">Uncharacterized protein</fullName>
    </submittedName>
</protein>
<gene>
    <name evidence="1" type="ORF">C7C56_009910</name>
</gene>
<name>A0A2U2HMN4_9BURK</name>
<proteinExistence type="predicted"/>
<evidence type="ECO:0000313" key="1">
    <source>
        <dbReference type="EMBL" id="PWF48781.1"/>
    </source>
</evidence>
<comment type="caution">
    <text evidence="1">The sequence shown here is derived from an EMBL/GenBank/DDBJ whole genome shotgun (WGS) entry which is preliminary data.</text>
</comment>
<accession>A0A2U2HMN4</accession>
<dbReference type="EMBL" id="PXWF02000139">
    <property type="protein sequence ID" value="PWF48781.1"/>
    <property type="molecule type" value="Genomic_DNA"/>
</dbReference>
<organism evidence="1 2">
    <name type="scientific">Massilia glaciei</name>
    <dbReference type="NCBI Taxonomy" id="1524097"/>
    <lineage>
        <taxon>Bacteria</taxon>
        <taxon>Pseudomonadati</taxon>
        <taxon>Pseudomonadota</taxon>
        <taxon>Betaproteobacteria</taxon>
        <taxon>Burkholderiales</taxon>
        <taxon>Oxalobacteraceae</taxon>
        <taxon>Telluria group</taxon>
        <taxon>Massilia</taxon>
    </lineage>
</organism>
<keyword evidence="2" id="KW-1185">Reference proteome</keyword>